<protein>
    <recommendedName>
        <fullName evidence="3">beta-glucosidase</fullName>
        <ecNumber evidence="3">3.2.1.21</ecNumber>
    </recommendedName>
</protein>
<dbReference type="SUPFAM" id="SSF52279">
    <property type="entry name" value="Beta-D-glucan exohydrolase, C-terminal domain"/>
    <property type="match status" value="1"/>
</dbReference>
<sequence>MQDGVCRRHVLGAGGLAALLLGAMPGTALPGFPRRMLPDRCEADSGRCAGATGIAGRTLPAPRIDALLAAMTLEEKIGQLTMLTAGLTVTGPGGVPDYVPAVRAGRIGSMLNLHGRERIREIQRIAVEETRLRVPLIFGLDVLHGYRTIFPVPLAEAAAFDPALWERTARAAAVEAAADGLTLTFAPMLDVARDPRWGRIVESPGEDTWLAARFAAAKVRGFQGPDPAAADSLAATAKHLAGYGAVTAGREYAPIDLSERAFREVYLPPFRAAVAAGVAAIMPAFVALAGRPMSADADLLRGLVRAGWGFEGVIVSDYGAIAELVTMGLAQDLAEAAALALDAGVDIDMMSDAYPSGLPVALERGRVSMAQIDAAVRRVLELKQRLGLFDDPYREGGAAVSRAQRRAHRALARDAARRSIVLLSNRDGLLPLRGTARRLAVIGPLANARRDMLGPWSAAGLIGGAVTLFEGLRDAFPESGIAQACGVEIDSGDRSGIPAALDVARAADVVVLCLGEAWWMSGEGASRARPDLPGCQADLARAVLDLDRPVVVLLSSGRPLLVPWLLERAHAVVATWFLGSEAGNAVADVLSGRWNPTGRLPVSWPVEVGQVPIFYAQLPTGRPPDPASRYSSKYLDMPTEPLFPFGHGLAYTRFGLRNLHVSPGELRQGERCAVEVEVSNDGPAQGEETVLLFVHAPAAGLSRPVLELKGVAKAVLLPGERKSVRFTLTTDDLAFVGQDFTPRLVPGDYELLVGPAADRKRLLRTGLRVPA</sequence>
<dbReference type="Gene3D" id="2.60.40.10">
    <property type="entry name" value="Immunoglobulins"/>
    <property type="match status" value="1"/>
</dbReference>
<dbReference type="InterPro" id="IPR026891">
    <property type="entry name" value="Fn3-like"/>
</dbReference>
<keyword evidence="9" id="KW-1185">Reference proteome</keyword>
<evidence type="ECO:0000256" key="1">
    <source>
        <dbReference type="ARBA" id="ARBA00000448"/>
    </source>
</evidence>
<dbReference type="Pfam" id="PF01915">
    <property type="entry name" value="Glyco_hydro_3_C"/>
    <property type="match status" value="1"/>
</dbReference>
<dbReference type="SUPFAM" id="SSF51445">
    <property type="entry name" value="(Trans)glycosidases"/>
    <property type="match status" value="1"/>
</dbReference>
<dbReference type="SMART" id="SM01217">
    <property type="entry name" value="Fn3_like"/>
    <property type="match status" value="1"/>
</dbReference>
<dbReference type="InterPro" id="IPR002772">
    <property type="entry name" value="Glyco_hydro_3_C"/>
</dbReference>
<dbReference type="EC" id="3.2.1.21" evidence="3"/>
<dbReference type="InterPro" id="IPR017853">
    <property type="entry name" value="GH"/>
</dbReference>
<dbReference type="RefSeq" id="WP_418161661.1">
    <property type="nucleotide sequence ID" value="NZ_JBBLZC010000035.1"/>
</dbReference>
<keyword evidence="6" id="KW-0326">Glycosidase</keyword>
<comment type="caution">
    <text evidence="8">The sequence shown here is derived from an EMBL/GenBank/DDBJ whole genome shotgun (WGS) entry which is preliminary data.</text>
</comment>
<dbReference type="Gene3D" id="3.40.50.1700">
    <property type="entry name" value="Glycoside hydrolase family 3 C-terminal domain"/>
    <property type="match status" value="1"/>
</dbReference>
<reference evidence="8 9" key="1">
    <citation type="submission" date="2024-01" db="EMBL/GenBank/DDBJ databases">
        <title>Multi-omics insights into the function and evolution of sodium benzoate biodegradation pathways in Benzoatithermus flavus gen. nov., sp. nov. from hot spring.</title>
        <authorList>
            <person name="Hu C.-J."/>
            <person name="Li W.-J."/>
        </authorList>
    </citation>
    <scope>NUCLEOTIDE SEQUENCE [LARGE SCALE GENOMIC DNA]</scope>
    <source>
        <strain evidence="8 9">SYSU G07066</strain>
    </source>
</reference>
<keyword evidence="5 8" id="KW-0378">Hydrolase</keyword>
<organism evidence="8 9">
    <name type="scientific">Benzoatithermus flavus</name>
    <dbReference type="NCBI Taxonomy" id="3108223"/>
    <lineage>
        <taxon>Bacteria</taxon>
        <taxon>Pseudomonadati</taxon>
        <taxon>Pseudomonadota</taxon>
        <taxon>Alphaproteobacteria</taxon>
        <taxon>Geminicoccales</taxon>
        <taxon>Geminicoccaceae</taxon>
        <taxon>Benzoatithermus</taxon>
    </lineage>
</organism>
<dbReference type="Gene3D" id="3.20.20.300">
    <property type="entry name" value="Glycoside hydrolase, family 3, N-terminal domain"/>
    <property type="match status" value="1"/>
</dbReference>
<evidence type="ECO:0000313" key="8">
    <source>
        <dbReference type="EMBL" id="MEK0085812.1"/>
    </source>
</evidence>
<dbReference type="InterPro" id="IPR001764">
    <property type="entry name" value="Glyco_hydro_3_N"/>
</dbReference>
<dbReference type="Pfam" id="PF00933">
    <property type="entry name" value="Glyco_hydro_3"/>
    <property type="match status" value="1"/>
</dbReference>
<proteinExistence type="inferred from homology"/>
<dbReference type="InterPro" id="IPR051915">
    <property type="entry name" value="Cellulose_Degrad_GH3"/>
</dbReference>
<dbReference type="InterPro" id="IPR013783">
    <property type="entry name" value="Ig-like_fold"/>
</dbReference>
<dbReference type="Pfam" id="PF14310">
    <property type="entry name" value="Fn3-like"/>
    <property type="match status" value="1"/>
</dbReference>
<accession>A0ABU8XX93</accession>
<feature type="domain" description="Fibronectin type III-like" evidence="7">
    <location>
        <begin position="688"/>
        <end position="757"/>
    </location>
</feature>
<dbReference type="Proteomes" id="UP001375743">
    <property type="component" value="Unassembled WGS sequence"/>
</dbReference>
<dbReference type="InterPro" id="IPR036881">
    <property type="entry name" value="Glyco_hydro_3_C_sf"/>
</dbReference>
<evidence type="ECO:0000256" key="2">
    <source>
        <dbReference type="ARBA" id="ARBA00005336"/>
    </source>
</evidence>
<evidence type="ECO:0000256" key="3">
    <source>
        <dbReference type="ARBA" id="ARBA00012744"/>
    </source>
</evidence>
<keyword evidence="4" id="KW-0732">Signal</keyword>
<dbReference type="EMBL" id="JBBLZC010000035">
    <property type="protein sequence ID" value="MEK0085812.1"/>
    <property type="molecule type" value="Genomic_DNA"/>
</dbReference>
<evidence type="ECO:0000256" key="5">
    <source>
        <dbReference type="ARBA" id="ARBA00022801"/>
    </source>
</evidence>
<gene>
    <name evidence="8" type="ORF">U1T56_21875</name>
</gene>
<comment type="catalytic activity">
    <reaction evidence="1">
        <text>Hydrolysis of terminal, non-reducing beta-D-glucosyl residues with release of beta-D-glucose.</text>
        <dbReference type="EC" id="3.2.1.21"/>
    </reaction>
</comment>
<evidence type="ECO:0000313" key="9">
    <source>
        <dbReference type="Proteomes" id="UP001375743"/>
    </source>
</evidence>
<evidence type="ECO:0000259" key="7">
    <source>
        <dbReference type="SMART" id="SM01217"/>
    </source>
</evidence>
<evidence type="ECO:0000256" key="4">
    <source>
        <dbReference type="ARBA" id="ARBA00022729"/>
    </source>
</evidence>
<name>A0ABU8XX93_9PROT</name>
<dbReference type="InterPro" id="IPR036962">
    <property type="entry name" value="Glyco_hydro_3_N_sf"/>
</dbReference>
<dbReference type="PRINTS" id="PR00133">
    <property type="entry name" value="GLHYDRLASE3"/>
</dbReference>
<dbReference type="PANTHER" id="PTHR30620">
    <property type="entry name" value="PERIPLASMIC BETA-GLUCOSIDASE-RELATED"/>
    <property type="match status" value="1"/>
</dbReference>
<dbReference type="PANTHER" id="PTHR30620:SF16">
    <property type="entry name" value="LYSOSOMAL BETA GLUCOSIDASE"/>
    <property type="match status" value="1"/>
</dbReference>
<evidence type="ECO:0000256" key="6">
    <source>
        <dbReference type="ARBA" id="ARBA00023295"/>
    </source>
</evidence>
<comment type="similarity">
    <text evidence="2">Belongs to the glycosyl hydrolase 3 family.</text>
</comment>
<dbReference type="GO" id="GO:0016787">
    <property type="term" value="F:hydrolase activity"/>
    <property type="evidence" value="ECO:0007669"/>
    <property type="project" value="UniProtKB-KW"/>
</dbReference>